<feature type="region of interest" description="Disordered" evidence="1">
    <location>
        <begin position="1"/>
        <end position="29"/>
    </location>
</feature>
<evidence type="ECO:0000256" key="1">
    <source>
        <dbReference type="SAM" id="MobiDB-lite"/>
    </source>
</evidence>
<dbReference type="GeneTree" id="ENSGT00940000157560"/>
<dbReference type="Proteomes" id="UP000005640">
    <property type="component" value="Chromosome 1"/>
</dbReference>
<reference evidence="2 3" key="3">
    <citation type="journal article" date="2006" name="Nature">
        <title>The DNA sequence and biological annotation of human chromosome 1.</title>
        <authorList>
            <person name="Gregory S.G."/>
            <person name="Barlow K.F."/>
            <person name="McLay K.E."/>
            <person name="Kaul R."/>
            <person name="Swarbreck D."/>
            <person name="Dunham A."/>
            <person name="Scott C.E."/>
            <person name="Howe K.L."/>
            <person name="Woodfine K."/>
            <person name="Spencer C.C."/>
            <person name="Jones M.C."/>
            <person name="Gillson C."/>
            <person name="Searle S."/>
            <person name="Zhou Y."/>
            <person name="Kokocinski F."/>
            <person name="McDonald L."/>
            <person name="Evans R."/>
            <person name="Phillips K."/>
            <person name="Atkinson A."/>
            <person name="Cooper R."/>
            <person name="Jones C."/>
            <person name="Hall R.E."/>
            <person name="Andrews T.D."/>
            <person name="Lloyd C."/>
            <person name="Ainscough R."/>
            <person name="Almeida J.P."/>
            <person name="Ambrose K.D."/>
            <person name="Anderson F."/>
            <person name="Andrew R.W."/>
            <person name="Ashwell R.I."/>
            <person name="Aubin K."/>
            <person name="Babbage A.K."/>
            <person name="Bagguley C.L."/>
            <person name="Bailey J."/>
            <person name="Beasley H."/>
            <person name="Bethel G."/>
            <person name="Bird C.P."/>
            <person name="Bray-Allen S."/>
            <person name="Brown J.Y."/>
            <person name="Brown A.J."/>
            <person name="Buckley D."/>
            <person name="Burton J."/>
            <person name="Bye J."/>
            <person name="Carder C."/>
            <person name="Chapman J.C."/>
            <person name="Clark S.Y."/>
            <person name="Clarke G."/>
            <person name="Clee C."/>
            <person name="Cobley V."/>
            <person name="Collier R.E."/>
            <person name="Corby N."/>
            <person name="Coville G.J."/>
            <person name="Davies J."/>
            <person name="Deadman R."/>
            <person name="Dunn M."/>
            <person name="Earthrowl M."/>
            <person name="Ellington A.G."/>
            <person name="Errington H."/>
            <person name="Frankish A."/>
            <person name="Frankland J."/>
            <person name="French L."/>
            <person name="Garner P."/>
            <person name="Garnett J."/>
            <person name="Gay L."/>
            <person name="Ghori M.R."/>
            <person name="Gibson R."/>
            <person name="Gilby L.M."/>
            <person name="Gillett W."/>
            <person name="Glithero R.J."/>
            <person name="Grafham D.V."/>
            <person name="Griffiths C."/>
            <person name="Griffiths-Jones S."/>
            <person name="Grocock R."/>
            <person name="Hammond S."/>
            <person name="Harrison E.S."/>
            <person name="Hart E."/>
            <person name="Haugen E."/>
            <person name="Heath P.D."/>
            <person name="Holmes S."/>
            <person name="Holt K."/>
            <person name="Howden P.J."/>
            <person name="Hunt A.R."/>
            <person name="Hunt S.E."/>
            <person name="Hunter G."/>
            <person name="Isherwood J."/>
            <person name="James R."/>
            <person name="Johnson C."/>
            <person name="Johnson D."/>
            <person name="Joy A."/>
            <person name="Kay M."/>
            <person name="Kershaw J.K."/>
            <person name="Kibukawa M."/>
            <person name="Kimberley A.M."/>
            <person name="King A."/>
            <person name="Knights A.J."/>
            <person name="Lad H."/>
            <person name="Laird G."/>
            <person name="Lawlor S."/>
            <person name="Leongamornlert D.A."/>
            <person name="Lloyd D.M."/>
            <person name="Loveland J."/>
            <person name="Lovell J."/>
            <person name="Lush M.J."/>
            <person name="Lyne R."/>
            <person name="Martin S."/>
            <person name="Mashreghi-Mohammadi M."/>
            <person name="Matthews L."/>
            <person name="Matthews N.S."/>
            <person name="McLaren S."/>
            <person name="Milne S."/>
            <person name="Mistry S."/>
            <person name="Moore M.J."/>
            <person name="Nickerson T."/>
            <person name="O'Dell C.N."/>
            <person name="Oliver K."/>
            <person name="Palmeiri A."/>
            <person name="Palmer S.A."/>
            <person name="Parker A."/>
            <person name="Patel D."/>
            <person name="Pearce A.V."/>
            <person name="Peck A.I."/>
            <person name="Pelan S."/>
            <person name="Phelps K."/>
            <person name="Phillimore B.J."/>
            <person name="Plumb R."/>
            <person name="Rajan J."/>
            <person name="Raymond C."/>
            <person name="Rouse G."/>
            <person name="Saenphimmachak C."/>
            <person name="Sehra H.K."/>
            <person name="Sheridan E."/>
            <person name="Shownkeen R."/>
            <person name="Sims S."/>
            <person name="Skuce C.D."/>
            <person name="Smith M."/>
            <person name="Steward C."/>
            <person name="Subramanian S."/>
            <person name="Sycamore N."/>
            <person name="Tracey A."/>
            <person name="Tromans A."/>
            <person name="Van Helmond Z."/>
            <person name="Wall M."/>
            <person name="Wallis J.M."/>
            <person name="White S."/>
            <person name="Whitehead S.L."/>
            <person name="Wilkinson J.E."/>
            <person name="Willey D.L."/>
            <person name="Williams H."/>
            <person name="Wilming L."/>
            <person name="Wray P.W."/>
            <person name="Wu Z."/>
            <person name="Coulson A."/>
            <person name="Vaudin M."/>
            <person name="Sulston J.E."/>
            <person name="Durbin R."/>
            <person name="Hubbard T."/>
            <person name="Wooster R."/>
            <person name="Dunham I."/>
            <person name="Carter N.P."/>
            <person name="McVean G."/>
            <person name="Ross M.T."/>
            <person name="Harrow J."/>
            <person name="Olson M.V."/>
            <person name="Beck S."/>
            <person name="Rogers J."/>
            <person name="Bentley D.R."/>
            <person name="Banerjee R."/>
            <person name="Bryant S.P."/>
            <person name="Burford D.C."/>
            <person name="Burrill W.D."/>
            <person name="Clegg S.M."/>
            <person name="Dhami P."/>
            <person name="Dovey O."/>
            <person name="Faulkner L.M."/>
            <person name="Gribble S.M."/>
            <person name="Langford C.F."/>
            <person name="Pandian R.D."/>
            <person name="Porter K.M."/>
            <person name="Prigmore E."/>
        </authorList>
    </citation>
    <scope>NUCLEOTIDE SEQUENCE [LARGE SCALE GENOMIC DNA]</scope>
</reference>
<name>A0A7I2V624_HUMAN</name>
<dbReference type="AlphaFoldDB" id="A0A7I2V624"/>
<dbReference type="OrthoDB" id="193931at2759"/>
<evidence type="ECO:0000313" key="2">
    <source>
        <dbReference type="Ensembl" id="ENSP00000504826.1"/>
    </source>
</evidence>
<proteinExistence type="predicted"/>
<dbReference type="Bgee" id="ENSG00000116141">
    <property type="expression patterns" value="Expressed in cortical plate and 178 other cell types or tissues"/>
</dbReference>
<dbReference type="OpenTargets" id="ENSG00000116141"/>
<dbReference type="EMBL" id="AL592406">
    <property type="status" value="NOT_ANNOTATED_CDS"/>
    <property type="molecule type" value="Genomic_DNA"/>
</dbReference>
<reference evidence="2" key="4">
    <citation type="submission" date="2025-08" db="UniProtKB">
        <authorList>
            <consortium name="Ensembl"/>
        </authorList>
    </citation>
    <scope>IDENTIFICATION</scope>
</reference>
<gene>
    <name evidence="2" type="primary">MARK1</name>
</gene>
<reference evidence="2 3" key="1">
    <citation type="journal article" date="2001" name="Nature">
        <title>Initial sequencing and analysis of the human genome.</title>
        <authorList>
            <consortium name="International Human Genome Sequencing Consortium"/>
            <person name="Lander E.S."/>
            <person name="Linton L.M."/>
            <person name="Birren B."/>
            <person name="Nusbaum C."/>
            <person name="Zody M.C."/>
            <person name="Baldwin J."/>
            <person name="Devon K."/>
            <person name="Dewar K."/>
            <person name="Doyle M."/>
            <person name="FitzHugh W."/>
            <person name="Funke R."/>
            <person name="Gage D."/>
            <person name="Harris K."/>
            <person name="Heaford A."/>
            <person name="Howland J."/>
            <person name="Kann L."/>
            <person name="Lehoczky J."/>
            <person name="LeVine R."/>
            <person name="McEwan P."/>
            <person name="McKernan K."/>
            <person name="Meldrim J."/>
            <person name="Mesirov J.P."/>
            <person name="Miranda C."/>
            <person name="Morris W."/>
            <person name="Naylor J."/>
            <person name="Raymond C."/>
            <person name="Rosetti M."/>
            <person name="Santos R."/>
            <person name="Sheridan A."/>
            <person name="Sougnez C."/>
            <person name="Stange-Thomann N."/>
            <person name="Stojanovic N."/>
            <person name="Subramanian A."/>
            <person name="Wyman D."/>
            <person name="Rogers J."/>
            <person name="Sulston J."/>
            <person name="Ainscough R."/>
            <person name="Beck S."/>
            <person name="Bentley D."/>
            <person name="Burton J."/>
            <person name="Clee C."/>
            <person name="Carter N."/>
            <person name="Coulson A."/>
            <person name="Deadman R."/>
            <person name="Deloukas P."/>
            <person name="Dunham A."/>
            <person name="Dunham I."/>
            <person name="Durbin R."/>
            <person name="French L."/>
            <person name="Grafham D."/>
            <person name="Gregory S."/>
            <person name="Hubbard T."/>
            <person name="Humphray S."/>
            <person name="Hunt A."/>
            <person name="Jones M."/>
            <person name="Lloyd C."/>
            <person name="McMurray A."/>
            <person name="Matthews L."/>
            <person name="Mercer S."/>
            <person name="Milne S."/>
            <person name="Mullikin J.C."/>
            <person name="Mungall A."/>
            <person name="Plumb R."/>
            <person name="Ross M."/>
            <person name="Shownkeen R."/>
            <person name="Sims S."/>
            <person name="Waterston R.H."/>
            <person name="Wilson R.K."/>
            <person name="Hillier L.W."/>
            <person name="McPherson J.D."/>
            <person name="Marra M.A."/>
            <person name="Mardis E.R."/>
            <person name="Fulton L.A."/>
            <person name="Chinwalla A.T."/>
            <person name="Pepin K.H."/>
            <person name="Gish W.R."/>
            <person name="Chissoe S.L."/>
            <person name="Wendl M.C."/>
            <person name="Delehaunty K.D."/>
            <person name="Miner T.L."/>
            <person name="Delehaunty A."/>
            <person name="Kramer J.B."/>
            <person name="Cook L.L."/>
            <person name="Fulton R.S."/>
            <person name="Johnson D.L."/>
            <person name="Minx P.J."/>
            <person name="Clifton S.W."/>
            <person name="Hawkins T."/>
            <person name="Branscomb E."/>
            <person name="Predki P."/>
            <person name="Richardson P."/>
            <person name="Wenning S."/>
            <person name="Slezak T."/>
            <person name="Doggett N."/>
            <person name="Cheng J.F."/>
            <person name="Olsen A."/>
            <person name="Lucas S."/>
            <person name="Elkin C."/>
            <person name="Uberbacher E."/>
            <person name="Frazier M."/>
            <person name="Gibbs R.A."/>
            <person name="Muzny D.M."/>
            <person name="Scherer S.E."/>
            <person name="Bouck J.B."/>
            <person name="Sodergren E.J."/>
            <person name="Worley K.C."/>
            <person name="Rives C.M."/>
            <person name="Gorrell J.H."/>
            <person name="Metzker M.L."/>
            <person name="Naylor S.L."/>
            <person name="Kucherlapati R.S."/>
            <person name="Nelson D.L."/>
            <person name="Weinstock G.M."/>
            <person name="Sakaki Y."/>
            <person name="Fujiyama A."/>
            <person name="Hattori M."/>
            <person name="Yada T."/>
            <person name="Toyoda A."/>
            <person name="Itoh T."/>
            <person name="Kawagoe C."/>
            <person name="Watanabe H."/>
            <person name="Totoki Y."/>
            <person name="Taylor T."/>
            <person name="Weissenbach J."/>
            <person name="Heilig R."/>
            <person name="Saurin W."/>
            <person name="Artiguenave F."/>
            <person name="Brottier P."/>
            <person name="Bruls T."/>
            <person name="Pelletier E."/>
            <person name="Robert C."/>
            <person name="Wincker P."/>
            <person name="Smith D.R."/>
            <person name="Doucette-Stamm L."/>
            <person name="Rubenfield M."/>
            <person name="Weinstock K."/>
            <person name="Lee H.M."/>
            <person name="Dubois J."/>
            <person name="Rosenthal A."/>
            <person name="Platzer M."/>
            <person name="Nyakatura G."/>
            <person name="Taudien S."/>
            <person name="Rump A."/>
            <person name="Yang H."/>
            <person name="Yu J."/>
            <person name="Wang J."/>
            <person name="Huang G."/>
            <person name="Gu J."/>
            <person name="Hood L."/>
            <person name="Rowen L."/>
            <person name="Madan A."/>
            <person name="Qin S."/>
            <person name="Davis R.W."/>
            <person name="Federspiel N.A."/>
            <person name="Abola A.P."/>
            <person name="Proctor M.J."/>
            <person name="Myers R.M."/>
            <person name="Schmutz J."/>
            <person name="Dickson M."/>
            <person name="Grimwood J."/>
            <person name="Cox D.R."/>
            <person name="Olson M.V."/>
            <person name="Kaul R."/>
            <person name="Raymond C."/>
            <person name="Shimizu N."/>
            <person name="Kawasaki K."/>
            <person name="Minoshima S."/>
            <person name="Evans G.A."/>
            <person name="Athanasiou M."/>
            <person name="Schultz R."/>
            <person name="Roe B.A."/>
            <person name="Chen F."/>
            <person name="Pan H."/>
            <person name="Ramser J."/>
            <person name="Lehrach H."/>
            <person name="Reinhardt R."/>
            <person name="McCombie W.R."/>
            <person name="de la Bastide M."/>
            <person name="Dedhia N."/>
            <person name="Blocker H."/>
            <person name="Hornischer K."/>
            <person name="Nordsiek G."/>
            <person name="Agarwala R."/>
            <person name="Aravind L."/>
            <person name="Bailey J.A."/>
            <person name="Bateman A."/>
            <person name="Batzoglou S."/>
            <person name="Birney E."/>
            <person name="Bork P."/>
            <person name="Brown D.G."/>
            <person name="Burge C.B."/>
            <person name="Cerutti L."/>
            <person name="Chen H.C."/>
            <person name="Church D."/>
            <person name="Clamp M."/>
            <person name="Copley R.R."/>
            <person name="Doerks T."/>
            <person name="Eddy S.R."/>
            <person name="Eichler E.E."/>
            <person name="Furey T.S."/>
            <person name="Galagan J."/>
            <person name="Gilbert J.G."/>
            <person name="Harmon C."/>
            <person name="Hayashizaki Y."/>
            <person name="Haussler D."/>
            <person name="Hermjakob H."/>
            <person name="Hokamp K."/>
            <person name="Jang W."/>
            <person name="Johnson L.S."/>
            <person name="Jones T.A."/>
            <person name="Kasif S."/>
            <person name="Kaspryzk A."/>
            <person name="Kennedy S."/>
            <person name="Kent W.J."/>
            <person name="Kitts P."/>
            <person name="Koonin E.V."/>
            <person name="Korf I."/>
            <person name="Kulp D."/>
            <person name="Lancet D."/>
            <person name="Lowe T.M."/>
            <person name="McLysaght A."/>
            <person name="Mikkelsen T."/>
            <person name="Moran J.V."/>
            <person name="Mulder N."/>
            <person name="Pollara V.J."/>
            <person name="Ponting C.P."/>
            <person name="Schuler G."/>
            <person name="Schultz J."/>
            <person name="Slater G."/>
            <person name="Smit A.F."/>
            <person name="Stupka E."/>
            <person name="Szustakowski J."/>
            <person name="Thierry-Mieg D."/>
            <person name="Thierry-Mieg J."/>
            <person name="Wagner L."/>
            <person name="Wallis J."/>
            <person name="Wheeler R."/>
            <person name="Williams A."/>
            <person name="Wolf Y.I."/>
            <person name="Wolfe K.H."/>
            <person name="Yang S.P."/>
            <person name="Yeh R.F."/>
            <person name="Collins F."/>
            <person name="Guyer M.S."/>
            <person name="Peterson J."/>
            <person name="Felsenfeld A."/>
            <person name="Wetterstrand K.A."/>
            <person name="Patrinos A."/>
            <person name="Morgan M.J."/>
            <person name="de Jong P."/>
            <person name="Catanese J.J."/>
            <person name="Osoegawa K."/>
            <person name="Shizuya H."/>
            <person name="Choi S."/>
            <person name="Chen Y.J."/>
        </authorList>
    </citation>
    <scope>NUCLEOTIDE SEQUENCE [LARGE SCALE GENOMIC DNA]</scope>
</reference>
<dbReference type="EMBL" id="AC096640">
    <property type="status" value="NOT_ANNOTATED_CDS"/>
    <property type="molecule type" value="Genomic_DNA"/>
</dbReference>
<evidence type="ECO:0000313" key="3">
    <source>
        <dbReference type="Proteomes" id="UP000005640"/>
    </source>
</evidence>
<feature type="compositionally biased region" description="Polar residues" evidence="1">
    <location>
        <begin position="18"/>
        <end position="29"/>
    </location>
</feature>
<keyword evidence="3" id="KW-1185">Reference proteome</keyword>
<dbReference type="Ensembl" id="ENST00000677041.1">
    <property type="protein sequence ID" value="ENSP00000504826.1"/>
    <property type="gene ID" value="ENSG00000116141.18"/>
</dbReference>
<protein>
    <submittedName>
        <fullName evidence="2">Microtubule affinity regulating kinase 1</fullName>
    </submittedName>
</protein>
<sequence length="55" mass="6375">MSARTPLPTVNERDTENQRSGQHGLTPQKSFYKGTRSMRILNPFNLVTYICGWIY</sequence>
<accession>A0A7I2V624</accession>
<reference evidence="2 3" key="2">
    <citation type="journal article" date="2004" name="Nature">
        <title>Finishing the euchromatic sequence of the human genome.</title>
        <authorList>
            <consortium name="International Human Genome Sequencing Consortium"/>
        </authorList>
    </citation>
    <scope>NUCLEOTIDE SEQUENCE [LARGE SCALE GENOMIC DNA]</scope>
</reference>
<dbReference type="Ensembl" id="ENST00000677041.1">
    <property type="protein sequence ID" value="ENSP00000504826.1"/>
    <property type="gene ID" value="ENSG00000116141.17"/>
</dbReference>
<reference evidence="2" key="5">
    <citation type="submission" date="2025-09" db="UniProtKB">
        <authorList>
            <consortium name="Ensembl"/>
        </authorList>
    </citation>
    <scope>IDENTIFICATION</scope>
</reference>
<dbReference type="HGNC" id="HGNC:6896">
    <property type="gene designation" value="MARK1"/>
</dbReference>
<organism evidence="2 3">
    <name type="scientific">Homo sapiens</name>
    <name type="common">Human</name>
    <dbReference type="NCBI Taxonomy" id="9606"/>
    <lineage>
        <taxon>Eukaryota</taxon>
        <taxon>Metazoa</taxon>
        <taxon>Chordata</taxon>
        <taxon>Craniata</taxon>
        <taxon>Vertebrata</taxon>
        <taxon>Euteleostomi</taxon>
        <taxon>Mammalia</taxon>
        <taxon>Eutheria</taxon>
        <taxon>Euarchontoglires</taxon>
        <taxon>Primates</taxon>
        <taxon>Haplorrhini</taxon>
        <taxon>Catarrhini</taxon>
        <taxon>Hominidae</taxon>
        <taxon>Homo</taxon>
    </lineage>
</organism>